<dbReference type="Pfam" id="PF00067">
    <property type="entry name" value="p450"/>
    <property type="match status" value="1"/>
</dbReference>
<dbReference type="HOGENOM" id="CLU_001570_25_0_1"/>
<evidence type="ECO:0000313" key="10">
    <source>
        <dbReference type="EMBL" id="EPQ50605.1"/>
    </source>
</evidence>
<keyword evidence="7" id="KW-0408">Iron</keyword>
<comment type="cofactor">
    <cofactor evidence="1">
        <name>heme</name>
        <dbReference type="ChEBI" id="CHEBI:30413"/>
    </cofactor>
</comment>
<evidence type="ECO:0000256" key="8">
    <source>
        <dbReference type="ARBA" id="ARBA00023033"/>
    </source>
</evidence>
<keyword evidence="4" id="KW-0349">Heme</keyword>
<evidence type="ECO:0000256" key="4">
    <source>
        <dbReference type="ARBA" id="ARBA00022617"/>
    </source>
</evidence>
<evidence type="ECO:0000256" key="3">
    <source>
        <dbReference type="ARBA" id="ARBA00010617"/>
    </source>
</evidence>
<organism evidence="10 11">
    <name type="scientific">Gloeophyllum trabeum (strain ATCC 11539 / FP-39264 / Madison 617)</name>
    <name type="common">Brown rot fungus</name>
    <dbReference type="NCBI Taxonomy" id="670483"/>
    <lineage>
        <taxon>Eukaryota</taxon>
        <taxon>Fungi</taxon>
        <taxon>Dikarya</taxon>
        <taxon>Basidiomycota</taxon>
        <taxon>Agaricomycotina</taxon>
        <taxon>Agaricomycetes</taxon>
        <taxon>Gloeophyllales</taxon>
        <taxon>Gloeophyllaceae</taxon>
        <taxon>Gloeophyllum</taxon>
    </lineage>
</organism>
<dbReference type="GeneID" id="19309143"/>
<dbReference type="OrthoDB" id="1470350at2759"/>
<dbReference type="GO" id="GO:0005506">
    <property type="term" value="F:iron ion binding"/>
    <property type="evidence" value="ECO:0007669"/>
    <property type="project" value="InterPro"/>
</dbReference>
<dbReference type="SUPFAM" id="SSF48264">
    <property type="entry name" value="Cytochrome P450"/>
    <property type="match status" value="1"/>
</dbReference>
<dbReference type="PANTHER" id="PTHR24305">
    <property type="entry name" value="CYTOCHROME P450"/>
    <property type="match status" value="1"/>
</dbReference>
<dbReference type="PANTHER" id="PTHR24305:SF166">
    <property type="entry name" value="CYTOCHROME P450 12A4, MITOCHONDRIAL-RELATED"/>
    <property type="match status" value="1"/>
</dbReference>
<comment type="pathway">
    <text evidence="2">Secondary metabolite biosynthesis.</text>
</comment>
<dbReference type="GO" id="GO:0016705">
    <property type="term" value="F:oxidoreductase activity, acting on paired donors, with incorporation or reduction of molecular oxygen"/>
    <property type="evidence" value="ECO:0007669"/>
    <property type="project" value="InterPro"/>
</dbReference>
<dbReference type="RefSeq" id="XP_007870881.1">
    <property type="nucleotide sequence ID" value="XM_007872690.1"/>
</dbReference>
<dbReference type="GO" id="GO:0004497">
    <property type="term" value="F:monooxygenase activity"/>
    <property type="evidence" value="ECO:0007669"/>
    <property type="project" value="UniProtKB-KW"/>
</dbReference>
<keyword evidence="9" id="KW-0732">Signal</keyword>
<keyword evidence="8" id="KW-0503">Monooxygenase</keyword>
<gene>
    <name evidence="10" type="ORF">GLOTRDRAFT_82136</name>
</gene>
<dbReference type="Gene3D" id="1.10.630.10">
    <property type="entry name" value="Cytochrome P450"/>
    <property type="match status" value="1"/>
</dbReference>
<keyword evidence="11" id="KW-1185">Reference proteome</keyword>
<evidence type="ECO:0000313" key="11">
    <source>
        <dbReference type="Proteomes" id="UP000030669"/>
    </source>
</evidence>
<dbReference type="eggNOG" id="KOG0157">
    <property type="taxonomic scope" value="Eukaryota"/>
</dbReference>
<dbReference type="EMBL" id="KB469314">
    <property type="protein sequence ID" value="EPQ50605.1"/>
    <property type="molecule type" value="Genomic_DNA"/>
</dbReference>
<comment type="similarity">
    <text evidence="3">Belongs to the cytochrome P450 family.</text>
</comment>
<dbReference type="GO" id="GO:0020037">
    <property type="term" value="F:heme binding"/>
    <property type="evidence" value="ECO:0007669"/>
    <property type="project" value="InterPro"/>
</dbReference>
<dbReference type="InterPro" id="IPR001128">
    <property type="entry name" value="Cyt_P450"/>
</dbReference>
<keyword evidence="6" id="KW-0560">Oxidoreductase</keyword>
<dbReference type="OMA" id="PMEMASQ"/>
<reference evidence="10 11" key="1">
    <citation type="journal article" date="2012" name="Science">
        <title>The Paleozoic origin of enzymatic lignin decomposition reconstructed from 31 fungal genomes.</title>
        <authorList>
            <person name="Floudas D."/>
            <person name="Binder M."/>
            <person name="Riley R."/>
            <person name="Barry K."/>
            <person name="Blanchette R.A."/>
            <person name="Henrissat B."/>
            <person name="Martinez A.T."/>
            <person name="Otillar R."/>
            <person name="Spatafora J.W."/>
            <person name="Yadav J.S."/>
            <person name="Aerts A."/>
            <person name="Benoit I."/>
            <person name="Boyd A."/>
            <person name="Carlson A."/>
            <person name="Copeland A."/>
            <person name="Coutinho P.M."/>
            <person name="de Vries R.P."/>
            <person name="Ferreira P."/>
            <person name="Findley K."/>
            <person name="Foster B."/>
            <person name="Gaskell J."/>
            <person name="Glotzer D."/>
            <person name="Gorecki P."/>
            <person name="Heitman J."/>
            <person name="Hesse C."/>
            <person name="Hori C."/>
            <person name="Igarashi K."/>
            <person name="Jurgens J.A."/>
            <person name="Kallen N."/>
            <person name="Kersten P."/>
            <person name="Kohler A."/>
            <person name="Kuees U."/>
            <person name="Kumar T.K.A."/>
            <person name="Kuo A."/>
            <person name="LaButti K."/>
            <person name="Larrondo L.F."/>
            <person name="Lindquist E."/>
            <person name="Ling A."/>
            <person name="Lombard V."/>
            <person name="Lucas S."/>
            <person name="Lundell T."/>
            <person name="Martin R."/>
            <person name="McLaughlin D.J."/>
            <person name="Morgenstern I."/>
            <person name="Morin E."/>
            <person name="Murat C."/>
            <person name="Nagy L.G."/>
            <person name="Nolan M."/>
            <person name="Ohm R.A."/>
            <person name="Patyshakuliyeva A."/>
            <person name="Rokas A."/>
            <person name="Ruiz-Duenas F.J."/>
            <person name="Sabat G."/>
            <person name="Salamov A."/>
            <person name="Samejima M."/>
            <person name="Schmutz J."/>
            <person name="Slot J.C."/>
            <person name="St John F."/>
            <person name="Stenlid J."/>
            <person name="Sun H."/>
            <person name="Sun S."/>
            <person name="Syed K."/>
            <person name="Tsang A."/>
            <person name="Wiebenga A."/>
            <person name="Young D."/>
            <person name="Pisabarro A."/>
            <person name="Eastwood D.C."/>
            <person name="Martin F."/>
            <person name="Cullen D."/>
            <person name="Grigoriev I.V."/>
            <person name="Hibbett D.S."/>
        </authorList>
    </citation>
    <scope>NUCLEOTIDE SEQUENCE [LARGE SCALE GENOMIC DNA]</scope>
    <source>
        <strain evidence="10 11">ATCC 11539</strain>
    </source>
</reference>
<dbReference type="Proteomes" id="UP000030669">
    <property type="component" value="Unassembled WGS sequence"/>
</dbReference>
<accession>S7R8G1</accession>
<evidence type="ECO:0000256" key="2">
    <source>
        <dbReference type="ARBA" id="ARBA00005179"/>
    </source>
</evidence>
<evidence type="ECO:0000256" key="7">
    <source>
        <dbReference type="ARBA" id="ARBA00023004"/>
    </source>
</evidence>
<evidence type="ECO:0000256" key="5">
    <source>
        <dbReference type="ARBA" id="ARBA00022723"/>
    </source>
</evidence>
<dbReference type="InterPro" id="IPR036396">
    <property type="entry name" value="Cyt_P450_sf"/>
</dbReference>
<keyword evidence="5" id="KW-0479">Metal-binding</keyword>
<evidence type="ECO:0000256" key="9">
    <source>
        <dbReference type="SAM" id="SignalP"/>
    </source>
</evidence>
<feature type="signal peptide" evidence="9">
    <location>
        <begin position="1"/>
        <end position="16"/>
    </location>
</feature>
<dbReference type="AlphaFoldDB" id="S7R8G1"/>
<dbReference type="KEGG" id="gtr:GLOTRDRAFT_82136"/>
<evidence type="ECO:0000256" key="6">
    <source>
        <dbReference type="ARBA" id="ARBA00023002"/>
    </source>
</evidence>
<protein>
    <submittedName>
        <fullName evidence="10">Cytochrome P450</fullName>
    </submittedName>
</protein>
<proteinExistence type="inferred from homology"/>
<sequence length="364" mass="40543">MWASFVLLALLICVASRISKFLDGLKKVGYLPGFRCAFASMSFPGSMLPTNYFNPGFDWCWKWKHIVYTRSIDVAKQILCSPQGYWKDPEHVAPLTIWGDSLLTVNHDVHRKHRRIVGPAFNGSRQALLRLSIYTLVAQETSRLYADMMESEGWCKQATVNLEPINPHLGKFTLGVISRCGFGLPFPWTSDTAEGMSFDRALTVVSAGTILRLIVPRWAYKLPIKRLHEIDEAFTNLAAFMRTFVSDKKAELATKGDGTGGLKGDLFTRLVAASEAEGKNGLEDQELGVLCSGNPPVANEDPETTAHVLQACLAMLALQPEEQEVCYENITRVLGESRDPTLEDFDALDKVVACFQEAARMFRT</sequence>
<name>S7R8G1_GLOTA</name>
<feature type="chain" id="PRO_5004544058" evidence="9">
    <location>
        <begin position="17"/>
        <end position="364"/>
    </location>
</feature>
<dbReference type="InterPro" id="IPR050121">
    <property type="entry name" value="Cytochrome_P450_monoxygenase"/>
</dbReference>
<evidence type="ECO:0000256" key="1">
    <source>
        <dbReference type="ARBA" id="ARBA00001971"/>
    </source>
</evidence>